<keyword evidence="2" id="KW-0732">Signal</keyword>
<name>A0A443RVP1_9ACAR</name>
<protein>
    <submittedName>
        <fullName evidence="4">Galactose-specific lectin nattectin-like protein</fullName>
    </submittedName>
</protein>
<gene>
    <name evidence="4" type="ORF">B4U80_14432</name>
</gene>
<dbReference type="VEuPathDB" id="VectorBase:LDEU012603"/>
<dbReference type="STRING" id="299467.A0A443RVP1"/>
<organism evidence="4 5">
    <name type="scientific">Leptotrombidium deliense</name>
    <dbReference type="NCBI Taxonomy" id="299467"/>
    <lineage>
        <taxon>Eukaryota</taxon>
        <taxon>Metazoa</taxon>
        <taxon>Ecdysozoa</taxon>
        <taxon>Arthropoda</taxon>
        <taxon>Chelicerata</taxon>
        <taxon>Arachnida</taxon>
        <taxon>Acari</taxon>
        <taxon>Acariformes</taxon>
        <taxon>Trombidiformes</taxon>
        <taxon>Prostigmata</taxon>
        <taxon>Anystina</taxon>
        <taxon>Parasitengona</taxon>
        <taxon>Trombiculoidea</taxon>
        <taxon>Trombiculidae</taxon>
        <taxon>Leptotrombidium</taxon>
    </lineage>
</organism>
<dbReference type="AlphaFoldDB" id="A0A443RVP1"/>
<dbReference type="GO" id="GO:0030246">
    <property type="term" value="F:carbohydrate binding"/>
    <property type="evidence" value="ECO:0007669"/>
    <property type="project" value="UniProtKB-KW"/>
</dbReference>
<dbReference type="Pfam" id="PF00059">
    <property type="entry name" value="Lectin_C"/>
    <property type="match status" value="1"/>
</dbReference>
<dbReference type="InterPro" id="IPR001304">
    <property type="entry name" value="C-type_lectin-like"/>
</dbReference>
<dbReference type="Proteomes" id="UP000288716">
    <property type="component" value="Unassembled WGS sequence"/>
</dbReference>
<feature type="region of interest" description="Disordered" evidence="1">
    <location>
        <begin position="205"/>
        <end position="224"/>
    </location>
</feature>
<dbReference type="EMBL" id="NCKV01026117">
    <property type="protein sequence ID" value="RWS19437.1"/>
    <property type="molecule type" value="Genomic_DNA"/>
</dbReference>
<feature type="domain" description="C-type lectin" evidence="3">
    <location>
        <begin position="40"/>
        <end position="154"/>
    </location>
</feature>
<dbReference type="OrthoDB" id="6537699at2759"/>
<evidence type="ECO:0000256" key="2">
    <source>
        <dbReference type="SAM" id="SignalP"/>
    </source>
</evidence>
<evidence type="ECO:0000259" key="3">
    <source>
        <dbReference type="PROSITE" id="PS50041"/>
    </source>
</evidence>
<keyword evidence="4" id="KW-0430">Lectin</keyword>
<reference evidence="4 5" key="1">
    <citation type="journal article" date="2018" name="Gigascience">
        <title>Genomes of trombidid mites reveal novel predicted allergens and laterally-transferred genes associated with secondary metabolism.</title>
        <authorList>
            <person name="Dong X."/>
            <person name="Chaisiri K."/>
            <person name="Xia D."/>
            <person name="Armstrong S.D."/>
            <person name="Fang Y."/>
            <person name="Donnelly M.J."/>
            <person name="Kadowaki T."/>
            <person name="McGarry J.W."/>
            <person name="Darby A.C."/>
            <person name="Makepeace B.L."/>
        </authorList>
    </citation>
    <scope>NUCLEOTIDE SEQUENCE [LARGE SCALE GENOMIC DNA]</scope>
    <source>
        <strain evidence="4">UoL-UT</strain>
    </source>
</reference>
<dbReference type="Gene3D" id="3.10.100.10">
    <property type="entry name" value="Mannose-Binding Protein A, subunit A"/>
    <property type="match status" value="1"/>
</dbReference>
<feature type="non-terminal residue" evidence="4">
    <location>
        <position position="224"/>
    </location>
</feature>
<dbReference type="CDD" id="cd00037">
    <property type="entry name" value="CLECT"/>
    <property type="match status" value="1"/>
</dbReference>
<dbReference type="InterPro" id="IPR016187">
    <property type="entry name" value="CTDL_fold"/>
</dbReference>
<sequence>MITTRFFLFFALVVLLKFKIQCVNKLKEAYSACRQYWYEFGTKCYYLNNTIATVANNFELCRSLNASMVSIHSEKENELLATILDSTNEYWLGGIQVTSSLKSFAWLDASVFNFSRWGQDQPNEHEHYFCVAIVFENGSWYDRSCNETRRQLCQKSVNTEPLFFSQYPQTYVHGLSVNQQELVDRVEVVEQFLKLREKSNFASNLSDTSLPRNNSPSEMTNNYL</sequence>
<proteinExistence type="predicted"/>
<evidence type="ECO:0000256" key="1">
    <source>
        <dbReference type="SAM" id="MobiDB-lite"/>
    </source>
</evidence>
<dbReference type="SMART" id="SM00034">
    <property type="entry name" value="CLECT"/>
    <property type="match status" value="1"/>
</dbReference>
<feature type="signal peptide" evidence="2">
    <location>
        <begin position="1"/>
        <end position="22"/>
    </location>
</feature>
<evidence type="ECO:0000313" key="4">
    <source>
        <dbReference type="EMBL" id="RWS19437.1"/>
    </source>
</evidence>
<dbReference type="PROSITE" id="PS50041">
    <property type="entry name" value="C_TYPE_LECTIN_2"/>
    <property type="match status" value="1"/>
</dbReference>
<evidence type="ECO:0000313" key="5">
    <source>
        <dbReference type="Proteomes" id="UP000288716"/>
    </source>
</evidence>
<accession>A0A443RVP1</accession>
<feature type="chain" id="PRO_5019113455" evidence="2">
    <location>
        <begin position="23"/>
        <end position="224"/>
    </location>
</feature>
<keyword evidence="5" id="KW-1185">Reference proteome</keyword>
<dbReference type="SUPFAM" id="SSF56436">
    <property type="entry name" value="C-type lectin-like"/>
    <property type="match status" value="1"/>
</dbReference>
<dbReference type="InterPro" id="IPR050111">
    <property type="entry name" value="C-type_lectin/snaclec_domain"/>
</dbReference>
<dbReference type="PANTHER" id="PTHR22803">
    <property type="entry name" value="MANNOSE, PHOSPHOLIPASE, LECTIN RECEPTOR RELATED"/>
    <property type="match status" value="1"/>
</dbReference>
<comment type="caution">
    <text evidence="4">The sequence shown here is derived from an EMBL/GenBank/DDBJ whole genome shotgun (WGS) entry which is preliminary data.</text>
</comment>
<dbReference type="InterPro" id="IPR016186">
    <property type="entry name" value="C-type_lectin-like/link_sf"/>
</dbReference>